<organism evidence="5 6">
    <name type="scientific">Neobacillus bataviensis</name>
    <dbReference type="NCBI Taxonomy" id="220685"/>
    <lineage>
        <taxon>Bacteria</taxon>
        <taxon>Bacillati</taxon>
        <taxon>Bacillota</taxon>
        <taxon>Bacilli</taxon>
        <taxon>Bacillales</taxon>
        <taxon>Bacillaceae</taxon>
        <taxon>Neobacillus</taxon>
    </lineage>
</organism>
<gene>
    <name evidence="5" type="ORF">FB550_106144</name>
</gene>
<dbReference type="InterPro" id="IPR006439">
    <property type="entry name" value="HAD-SF_hydro_IA"/>
</dbReference>
<dbReference type="SFLD" id="SFLDS00003">
    <property type="entry name" value="Haloacid_Dehalogenase"/>
    <property type="match status" value="1"/>
</dbReference>
<keyword evidence="3 5" id="KW-0378">Hydrolase</keyword>
<dbReference type="RefSeq" id="WP_144565681.1">
    <property type="nucleotide sequence ID" value="NZ_VIVN01000006.1"/>
</dbReference>
<name>A0A561DCG5_9BACI</name>
<keyword evidence="4" id="KW-0460">Magnesium</keyword>
<comment type="caution">
    <text evidence="5">The sequence shown here is derived from an EMBL/GenBank/DDBJ whole genome shotgun (WGS) entry which is preliminary data.</text>
</comment>
<evidence type="ECO:0000313" key="5">
    <source>
        <dbReference type="EMBL" id="TWE01090.1"/>
    </source>
</evidence>
<dbReference type="Proteomes" id="UP000319671">
    <property type="component" value="Unassembled WGS sequence"/>
</dbReference>
<dbReference type="SFLD" id="SFLDG01129">
    <property type="entry name" value="C1.5:_HAD__Beta-PGM__Phosphata"/>
    <property type="match status" value="1"/>
</dbReference>
<reference evidence="5 6" key="1">
    <citation type="submission" date="2019-06" db="EMBL/GenBank/DDBJ databases">
        <title>Sorghum-associated microbial communities from plants grown in Nebraska, USA.</title>
        <authorList>
            <person name="Schachtman D."/>
        </authorList>
    </citation>
    <scope>NUCLEOTIDE SEQUENCE [LARGE SCALE GENOMIC DNA]</scope>
    <source>
        <strain evidence="5 6">2482</strain>
    </source>
</reference>
<dbReference type="InterPro" id="IPR051400">
    <property type="entry name" value="HAD-like_hydrolase"/>
</dbReference>
<keyword evidence="6" id="KW-1185">Reference proteome</keyword>
<dbReference type="PANTHER" id="PTHR46470:SF2">
    <property type="entry name" value="GLYCERALDEHYDE 3-PHOSPHATE PHOSPHATASE"/>
    <property type="match status" value="1"/>
</dbReference>
<dbReference type="InterPro" id="IPR023214">
    <property type="entry name" value="HAD_sf"/>
</dbReference>
<dbReference type="InterPro" id="IPR036412">
    <property type="entry name" value="HAD-like_sf"/>
</dbReference>
<dbReference type="Gene3D" id="3.40.50.1000">
    <property type="entry name" value="HAD superfamily/HAD-like"/>
    <property type="match status" value="1"/>
</dbReference>
<dbReference type="InterPro" id="IPR041492">
    <property type="entry name" value="HAD_2"/>
</dbReference>
<dbReference type="Gene3D" id="1.10.150.240">
    <property type="entry name" value="Putative phosphatase, domain 2"/>
    <property type="match status" value="1"/>
</dbReference>
<dbReference type="Pfam" id="PF13419">
    <property type="entry name" value="HAD_2"/>
    <property type="match status" value="1"/>
</dbReference>
<evidence type="ECO:0000256" key="4">
    <source>
        <dbReference type="ARBA" id="ARBA00022842"/>
    </source>
</evidence>
<keyword evidence="2" id="KW-0479">Metal-binding</keyword>
<dbReference type="SUPFAM" id="SSF56784">
    <property type="entry name" value="HAD-like"/>
    <property type="match status" value="1"/>
</dbReference>
<dbReference type="GO" id="GO:0044281">
    <property type="term" value="P:small molecule metabolic process"/>
    <property type="evidence" value="ECO:0007669"/>
    <property type="project" value="UniProtKB-ARBA"/>
</dbReference>
<dbReference type="GO" id="GO:0016791">
    <property type="term" value="F:phosphatase activity"/>
    <property type="evidence" value="ECO:0007669"/>
    <property type="project" value="TreeGrafter"/>
</dbReference>
<dbReference type="PANTHER" id="PTHR46470">
    <property type="entry name" value="N-ACYLNEURAMINATE-9-PHOSPHATASE"/>
    <property type="match status" value="1"/>
</dbReference>
<dbReference type="AlphaFoldDB" id="A0A561DCG5"/>
<evidence type="ECO:0000256" key="1">
    <source>
        <dbReference type="ARBA" id="ARBA00001946"/>
    </source>
</evidence>
<evidence type="ECO:0000256" key="3">
    <source>
        <dbReference type="ARBA" id="ARBA00022801"/>
    </source>
</evidence>
<dbReference type="GO" id="GO:0046872">
    <property type="term" value="F:metal ion binding"/>
    <property type="evidence" value="ECO:0007669"/>
    <property type="project" value="UniProtKB-KW"/>
</dbReference>
<sequence>MKSIFFDLDDTLYDQLQPFQEAYTRVFSTFTDISILELFKKSREYSDKVFALTESGEMSLEKMHQYRMINAFKDFGYSITTDEADAFQKEYKDQQYKVTLVPEMKNILQYLSSKGIPVYVTTNGPSAHQRLKLESLNLSQWLPKNNIYISSEVGYAKPHKDFFDYVNGKTNTSCSDSYMIGDSFENDIIGAHNAGWDSIWINNKNKARTIEHIHPTHETNSYQQLEELIKLLF</sequence>
<accession>A0A561DCG5</accession>
<evidence type="ECO:0000256" key="2">
    <source>
        <dbReference type="ARBA" id="ARBA00022723"/>
    </source>
</evidence>
<evidence type="ECO:0000313" key="6">
    <source>
        <dbReference type="Proteomes" id="UP000319671"/>
    </source>
</evidence>
<protein>
    <submittedName>
        <fullName evidence="5">Putative hydrolase of the HAD superfamily</fullName>
    </submittedName>
</protein>
<dbReference type="NCBIfam" id="TIGR01549">
    <property type="entry name" value="HAD-SF-IA-v1"/>
    <property type="match status" value="1"/>
</dbReference>
<proteinExistence type="predicted"/>
<dbReference type="InterPro" id="IPR023198">
    <property type="entry name" value="PGP-like_dom2"/>
</dbReference>
<dbReference type="EMBL" id="VIVN01000006">
    <property type="protein sequence ID" value="TWE01090.1"/>
    <property type="molecule type" value="Genomic_DNA"/>
</dbReference>
<comment type="cofactor">
    <cofactor evidence="1">
        <name>Mg(2+)</name>
        <dbReference type="ChEBI" id="CHEBI:18420"/>
    </cofactor>
</comment>